<dbReference type="EMBL" id="CP073721">
    <property type="protein sequence ID" value="UWZ37868.1"/>
    <property type="molecule type" value="Genomic_DNA"/>
</dbReference>
<protein>
    <submittedName>
        <fullName evidence="2">Uncharacterized protein</fullName>
    </submittedName>
</protein>
<gene>
    <name evidence="2" type="ORF">Drose_06225</name>
</gene>
<reference evidence="2" key="1">
    <citation type="submission" date="2021-04" db="EMBL/GenBank/DDBJ databases">
        <title>Biosynthetic gene clusters of Dactylosporangioum roseum.</title>
        <authorList>
            <person name="Hartkoorn R.C."/>
            <person name="Beaudoing E."/>
            <person name="Hot D."/>
            <person name="Moureu S."/>
        </authorList>
    </citation>
    <scope>NUCLEOTIDE SEQUENCE</scope>
    <source>
        <strain evidence="2">NRRL B-16295</strain>
    </source>
</reference>
<proteinExistence type="predicted"/>
<evidence type="ECO:0000313" key="2">
    <source>
        <dbReference type="EMBL" id="UWZ37868.1"/>
    </source>
</evidence>
<feature type="compositionally biased region" description="Basic and acidic residues" evidence="1">
    <location>
        <begin position="52"/>
        <end position="67"/>
    </location>
</feature>
<feature type="compositionally biased region" description="Basic residues" evidence="1">
    <location>
        <begin position="82"/>
        <end position="95"/>
    </location>
</feature>
<keyword evidence="3" id="KW-1185">Reference proteome</keyword>
<dbReference type="Proteomes" id="UP001058271">
    <property type="component" value="Chromosome"/>
</dbReference>
<accession>A0ABY5Z737</accession>
<dbReference type="RefSeq" id="WP_260727232.1">
    <property type="nucleotide sequence ID" value="NZ_BAAABS010000033.1"/>
</dbReference>
<organism evidence="2 3">
    <name type="scientific">Dactylosporangium roseum</name>
    <dbReference type="NCBI Taxonomy" id="47989"/>
    <lineage>
        <taxon>Bacteria</taxon>
        <taxon>Bacillati</taxon>
        <taxon>Actinomycetota</taxon>
        <taxon>Actinomycetes</taxon>
        <taxon>Micromonosporales</taxon>
        <taxon>Micromonosporaceae</taxon>
        <taxon>Dactylosporangium</taxon>
    </lineage>
</organism>
<evidence type="ECO:0000256" key="1">
    <source>
        <dbReference type="SAM" id="MobiDB-lite"/>
    </source>
</evidence>
<sequence>MDGLPRAVSIDQEFYADHSRQLGRVADLLAEQNDLIRQMLAARQDGQPEPAADERPGPHPVELREPDPPASAAAPADEPKPKTTRRRATAAKKGT</sequence>
<name>A0ABY5Z737_9ACTN</name>
<feature type="region of interest" description="Disordered" evidence="1">
    <location>
        <begin position="40"/>
        <end position="95"/>
    </location>
</feature>
<evidence type="ECO:0000313" key="3">
    <source>
        <dbReference type="Proteomes" id="UP001058271"/>
    </source>
</evidence>